<feature type="region of interest" description="Disordered" evidence="1">
    <location>
        <begin position="262"/>
        <end position="325"/>
    </location>
</feature>
<keyword evidence="3" id="KW-1185">Reference proteome</keyword>
<proteinExistence type="predicted"/>
<sequence>MCLGRESTGLPSRSVILRDLRVGGVAPKAIPFYVFGTNPFMGSLYDFQFTDTLFYYDQFRRTWRVRRDAVDALWFNLHMQRSQILPTPLFSSILEEQGLPPFPPLFRFPTNLGFNPLDHDFPSIEEARHYIALAQALGRETLVWMAQVQERMERIAPEDGARHHLLEYFRSITWDAAWHAPADENPGAVVPYAGGSAALNAAFVSPAPPPPSPQITPIPSPDDPEFLEAFRAQLTLAADPSYIPPAAPVMTAMARAAASVNPVASGSSSDPAPSTRGANGMDFTSDARDTYRFSNSDMQEALRLSAEEAARRKEKGKDVDMGEGI</sequence>
<organism evidence="2 3">
    <name type="scientific">Steccherinum ochraceum</name>
    <dbReference type="NCBI Taxonomy" id="92696"/>
    <lineage>
        <taxon>Eukaryota</taxon>
        <taxon>Fungi</taxon>
        <taxon>Dikarya</taxon>
        <taxon>Basidiomycota</taxon>
        <taxon>Agaricomycotina</taxon>
        <taxon>Agaricomycetes</taxon>
        <taxon>Polyporales</taxon>
        <taxon>Steccherinaceae</taxon>
        <taxon>Steccherinum</taxon>
    </lineage>
</organism>
<evidence type="ECO:0000313" key="2">
    <source>
        <dbReference type="EMBL" id="TCD67460.1"/>
    </source>
</evidence>
<comment type="caution">
    <text evidence="2">The sequence shown here is derived from an EMBL/GenBank/DDBJ whole genome shotgun (WGS) entry which is preliminary data.</text>
</comment>
<dbReference type="Proteomes" id="UP000292702">
    <property type="component" value="Unassembled WGS sequence"/>
</dbReference>
<evidence type="ECO:0000256" key="1">
    <source>
        <dbReference type="SAM" id="MobiDB-lite"/>
    </source>
</evidence>
<reference evidence="2 3" key="1">
    <citation type="submission" date="2018-11" db="EMBL/GenBank/DDBJ databases">
        <title>Genome assembly of Steccherinum ochraceum LE-BIN_3174, the white-rot fungus of the Steccherinaceae family (The Residual Polyporoid clade, Polyporales, Basidiomycota).</title>
        <authorList>
            <person name="Fedorova T.V."/>
            <person name="Glazunova O.A."/>
            <person name="Landesman E.O."/>
            <person name="Moiseenko K.V."/>
            <person name="Psurtseva N.V."/>
            <person name="Savinova O.S."/>
            <person name="Shakhova N.V."/>
            <person name="Tyazhelova T.V."/>
            <person name="Vasina D.V."/>
        </authorList>
    </citation>
    <scope>NUCLEOTIDE SEQUENCE [LARGE SCALE GENOMIC DNA]</scope>
    <source>
        <strain evidence="2 3">LE-BIN_3174</strain>
    </source>
</reference>
<name>A0A4R0RGC6_9APHY</name>
<feature type="compositionally biased region" description="Basic and acidic residues" evidence="1">
    <location>
        <begin position="305"/>
        <end position="325"/>
    </location>
</feature>
<dbReference type="EMBL" id="RWJN01000097">
    <property type="protein sequence ID" value="TCD67460.1"/>
    <property type="molecule type" value="Genomic_DNA"/>
</dbReference>
<evidence type="ECO:0000313" key="3">
    <source>
        <dbReference type="Proteomes" id="UP000292702"/>
    </source>
</evidence>
<accession>A0A4R0RGC6</accession>
<protein>
    <submittedName>
        <fullName evidence="2">Uncharacterized protein</fullName>
    </submittedName>
</protein>
<feature type="compositionally biased region" description="Polar residues" evidence="1">
    <location>
        <begin position="262"/>
        <end position="272"/>
    </location>
</feature>
<dbReference type="AlphaFoldDB" id="A0A4R0RGC6"/>
<gene>
    <name evidence="2" type="ORF">EIP91_012377</name>
</gene>